<dbReference type="AlphaFoldDB" id="A0A5B8UI05"/>
<evidence type="ECO:0000259" key="11">
    <source>
        <dbReference type="Pfam" id="PF08124"/>
    </source>
</evidence>
<dbReference type="SUPFAM" id="SSF48230">
    <property type="entry name" value="Chondroitin AC/alginate lyase"/>
    <property type="match status" value="1"/>
</dbReference>
<dbReference type="InterPro" id="IPR011013">
    <property type="entry name" value="Gal_mutarotase_sf_dom"/>
</dbReference>
<keyword evidence="13" id="KW-1185">Reference proteome</keyword>
<feature type="domain" description="Polysaccharide lyase family 8 central" evidence="9">
    <location>
        <begin position="326"/>
        <end position="562"/>
    </location>
</feature>
<dbReference type="InterPro" id="IPR008929">
    <property type="entry name" value="Chondroitin_lyas"/>
</dbReference>
<dbReference type="Gene3D" id="2.70.98.10">
    <property type="match status" value="1"/>
</dbReference>
<dbReference type="InterPro" id="IPR038970">
    <property type="entry name" value="Lyase_8"/>
</dbReference>
<evidence type="ECO:0000256" key="5">
    <source>
        <dbReference type="ARBA" id="ARBA00022837"/>
    </source>
</evidence>
<evidence type="ECO:0000256" key="1">
    <source>
        <dbReference type="ARBA" id="ARBA00001913"/>
    </source>
</evidence>
<feature type="domain" description="Polysaccharide lyase family 8 C-terminal" evidence="10">
    <location>
        <begin position="582"/>
        <end position="644"/>
    </location>
</feature>
<evidence type="ECO:0000259" key="9">
    <source>
        <dbReference type="Pfam" id="PF02278"/>
    </source>
</evidence>
<evidence type="ECO:0000313" key="13">
    <source>
        <dbReference type="Proteomes" id="UP000321204"/>
    </source>
</evidence>
<dbReference type="InterPro" id="IPR004103">
    <property type="entry name" value="Lyase_8_C"/>
</dbReference>
<feature type="chain" id="PRO_5023045634" evidence="8">
    <location>
        <begin position="23"/>
        <end position="670"/>
    </location>
</feature>
<dbReference type="Gene3D" id="1.50.10.100">
    <property type="entry name" value="Chondroitin AC/alginate lyase"/>
    <property type="match status" value="1"/>
</dbReference>
<dbReference type="PANTHER" id="PTHR38481:SF1">
    <property type="entry name" value="HYALURONATE LYASE"/>
    <property type="match status" value="1"/>
</dbReference>
<comment type="subunit">
    <text evidence="3">Monomer.</text>
</comment>
<dbReference type="InterPro" id="IPR014718">
    <property type="entry name" value="GH-type_carb-bd"/>
</dbReference>
<dbReference type="RefSeq" id="WP_146786709.1">
    <property type="nucleotide sequence ID" value="NZ_BAABIO010000001.1"/>
</dbReference>
<feature type="active site" evidence="7">
    <location>
        <position position="224"/>
    </location>
</feature>
<dbReference type="GO" id="GO:0016837">
    <property type="term" value="F:carbon-oxygen lyase activity, acting on polysaccharides"/>
    <property type="evidence" value="ECO:0007669"/>
    <property type="project" value="UniProtKB-ARBA"/>
</dbReference>
<gene>
    <name evidence="12" type="ORF">FSB75_10435</name>
</gene>
<dbReference type="InterPro" id="IPR012970">
    <property type="entry name" value="Lyase_8_alpha_N"/>
</dbReference>
<dbReference type="Gene3D" id="2.60.220.10">
    <property type="entry name" value="Polysaccharide lyase family 8-like, C-terminal"/>
    <property type="match status" value="1"/>
</dbReference>
<evidence type="ECO:0000256" key="4">
    <source>
        <dbReference type="ARBA" id="ARBA00022729"/>
    </source>
</evidence>
<feature type="domain" description="Polysaccharide lyase 8 N-terminal alpha-helical" evidence="11">
    <location>
        <begin position="22"/>
        <end position="303"/>
    </location>
</feature>
<evidence type="ECO:0000256" key="2">
    <source>
        <dbReference type="ARBA" id="ARBA00006699"/>
    </source>
</evidence>
<proteinExistence type="inferred from homology"/>
<dbReference type="InterPro" id="IPR003159">
    <property type="entry name" value="Lyase_8_central_dom"/>
</dbReference>
<feature type="active site" evidence="7">
    <location>
        <position position="215"/>
    </location>
</feature>
<evidence type="ECO:0000256" key="3">
    <source>
        <dbReference type="ARBA" id="ARBA00011245"/>
    </source>
</evidence>
<keyword evidence="5" id="KW-0106">Calcium</keyword>
<dbReference type="SUPFAM" id="SSF49863">
    <property type="entry name" value="Hyaluronate lyase-like, C-terminal domain"/>
    <property type="match status" value="1"/>
</dbReference>
<sequence>MKRNVIVFIGCLLLVQVLFAQADTVLNRYKQYLFRTFEVSDDAGQLQASLSSEGRWSDIDYNDQERGGWKPLLHLKRLRQLAYAYVNPQSKFYHQTQTLQSIELALSDWLQHRYKCPNWWHNEIGVPQQMRDIVILIGPSLSPTQLQGALEILGQYRIQSNSTGANLTWTADLGLHYGLLTKDSALVQKCRNLLVNEIKITTVDGVQPDYSFHQHDKRLQMYQYGAAFLKENVRLAWELRETALAFPKEKINVLTDFLLEGWQWMARGINTVPGTMDRSASRKNALHSPDVRELLPFFIELAPEKKTELASIANHQNGHGALSGFRYYPYSDFAAYQQPDFSLFVKTISTRTQVTESINSENLKGRLLNSGDAYLIHDGQEYFNLMPAWNWNYLPGITSFGGADKIIRKDFAGSVTDGKTGLTSMDYVLANKDGSAFISAKKSWFCYGNTVVCLVADLKGQNVDSAYTAMDQSRWRSAVTVNKESNMLAEGNHHIRHIKWVHHNNFVYVPLGNATADVRLQSVTAKWSDINTSEPNEPVKEKIFMPLLLHKNLSRVQSFGYIAAFCKTPAEASCIAKNPGCKILRNDSTCQVVSFTDGSLMAAFFGPGVVAFKGGRLSVTKPCLLLLKDGKLYASDSLQSNDSVRVQLNNKVYDVQLPANGFSTKGLSLK</sequence>
<keyword evidence="6 12" id="KW-0456">Lyase</keyword>
<name>A0A5B8UI05_9BACT</name>
<dbReference type="EMBL" id="CP042433">
    <property type="protein sequence ID" value="QEC56291.1"/>
    <property type="molecule type" value="Genomic_DNA"/>
</dbReference>
<dbReference type="GO" id="GO:0005975">
    <property type="term" value="P:carbohydrate metabolic process"/>
    <property type="evidence" value="ECO:0007669"/>
    <property type="project" value="InterPro"/>
</dbReference>
<evidence type="ECO:0000256" key="8">
    <source>
        <dbReference type="SAM" id="SignalP"/>
    </source>
</evidence>
<reference evidence="12 13" key="1">
    <citation type="journal article" date="2015" name="Int. J. Syst. Evol. Microbiol.">
        <title>Flavisolibacter ginsenosidimutans sp. nov., with ginsenoside-converting activity isolated from soil used for cultivating ginseng.</title>
        <authorList>
            <person name="Zhao Y."/>
            <person name="Liu Q."/>
            <person name="Kang M.S."/>
            <person name="Jin F."/>
            <person name="Yu H."/>
            <person name="Im W.T."/>
        </authorList>
    </citation>
    <scope>NUCLEOTIDE SEQUENCE [LARGE SCALE GENOMIC DNA]</scope>
    <source>
        <strain evidence="12 13">Gsoil 636</strain>
    </source>
</reference>
<dbReference type="GO" id="GO:0030246">
    <property type="term" value="F:carbohydrate binding"/>
    <property type="evidence" value="ECO:0007669"/>
    <property type="project" value="InterPro"/>
</dbReference>
<keyword evidence="4 8" id="KW-0732">Signal</keyword>
<dbReference type="OrthoDB" id="6394136at2"/>
<evidence type="ECO:0000313" key="12">
    <source>
        <dbReference type="EMBL" id="QEC56291.1"/>
    </source>
</evidence>
<dbReference type="Pfam" id="PF02884">
    <property type="entry name" value="Lyase_8_C"/>
    <property type="match status" value="1"/>
</dbReference>
<dbReference type="InterPro" id="IPR011071">
    <property type="entry name" value="Lyase_8-like_C"/>
</dbReference>
<evidence type="ECO:0000259" key="10">
    <source>
        <dbReference type="Pfam" id="PF02884"/>
    </source>
</evidence>
<dbReference type="Proteomes" id="UP000321204">
    <property type="component" value="Chromosome"/>
</dbReference>
<dbReference type="Pfam" id="PF02278">
    <property type="entry name" value="Lyase_8"/>
    <property type="match status" value="1"/>
</dbReference>
<evidence type="ECO:0000256" key="6">
    <source>
        <dbReference type="ARBA" id="ARBA00023239"/>
    </source>
</evidence>
<feature type="signal peptide" evidence="8">
    <location>
        <begin position="1"/>
        <end position="22"/>
    </location>
</feature>
<feature type="active site" evidence="7">
    <location>
        <position position="278"/>
    </location>
</feature>
<comment type="similarity">
    <text evidence="2">Belongs to the polysaccharide lyase 8 family.</text>
</comment>
<accession>A0A5B8UI05</accession>
<dbReference type="GO" id="GO:0005576">
    <property type="term" value="C:extracellular region"/>
    <property type="evidence" value="ECO:0007669"/>
    <property type="project" value="InterPro"/>
</dbReference>
<dbReference type="PANTHER" id="PTHR38481">
    <property type="entry name" value="HYALURONATE LYASE"/>
    <property type="match status" value="1"/>
</dbReference>
<comment type="cofactor">
    <cofactor evidence="1">
        <name>Ca(2+)</name>
        <dbReference type="ChEBI" id="CHEBI:29108"/>
    </cofactor>
</comment>
<protein>
    <submittedName>
        <fullName evidence="12">Chondroitin AC lyase</fullName>
    </submittedName>
</protein>
<dbReference type="KEGG" id="fgg:FSB75_10435"/>
<dbReference type="SUPFAM" id="SSF74650">
    <property type="entry name" value="Galactose mutarotase-like"/>
    <property type="match status" value="1"/>
</dbReference>
<organism evidence="12 13">
    <name type="scientific">Flavisolibacter ginsenosidimutans</name>
    <dbReference type="NCBI Taxonomy" id="661481"/>
    <lineage>
        <taxon>Bacteria</taxon>
        <taxon>Pseudomonadati</taxon>
        <taxon>Bacteroidota</taxon>
        <taxon>Chitinophagia</taxon>
        <taxon>Chitinophagales</taxon>
        <taxon>Chitinophagaceae</taxon>
        <taxon>Flavisolibacter</taxon>
    </lineage>
</organism>
<evidence type="ECO:0000256" key="7">
    <source>
        <dbReference type="PIRSR" id="PIRSR638970-1"/>
    </source>
</evidence>
<dbReference type="Pfam" id="PF08124">
    <property type="entry name" value="Lyase_8_N"/>
    <property type="match status" value="1"/>
</dbReference>